<dbReference type="InterPro" id="IPR001478">
    <property type="entry name" value="PDZ"/>
</dbReference>
<dbReference type="Ensembl" id="ENSCMUT00000023644.2">
    <property type="protein sequence ID" value="ENSCMUP00000022026.2"/>
    <property type="gene ID" value="ENSCMUG00000013545.2"/>
</dbReference>
<feature type="region of interest" description="Disordered" evidence="16">
    <location>
        <begin position="1032"/>
        <end position="1061"/>
    </location>
</feature>
<dbReference type="GO" id="GO:0000287">
    <property type="term" value="F:magnesium ion binding"/>
    <property type="evidence" value="ECO:0007669"/>
    <property type="project" value="InterPro"/>
</dbReference>
<dbReference type="InterPro" id="IPR050236">
    <property type="entry name" value="Ser_Thr_kinase_AGC"/>
</dbReference>
<feature type="compositionally biased region" description="Polar residues" evidence="16">
    <location>
        <begin position="1415"/>
        <end position="1428"/>
    </location>
</feature>
<dbReference type="PROSITE" id="PS50011">
    <property type="entry name" value="PROTEIN_KINASE_DOM"/>
    <property type="match status" value="1"/>
</dbReference>
<dbReference type="GO" id="GO:0005737">
    <property type="term" value="C:cytoplasm"/>
    <property type="evidence" value="ECO:0007669"/>
    <property type="project" value="UniProtKB-SubCell"/>
</dbReference>
<evidence type="ECO:0000256" key="15">
    <source>
        <dbReference type="ARBA" id="ARBA00048679"/>
    </source>
</evidence>
<comment type="subcellular location">
    <subcellularLocation>
        <location evidence="2">Cytoplasm</location>
    </subcellularLocation>
</comment>
<keyword evidence="10" id="KW-0547">Nucleotide-binding</keyword>
<evidence type="ECO:0000256" key="3">
    <source>
        <dbReference type="ARBA" id="ARBA00009903"/>
    </source>
</evidence>
<feature type="compositionally biased region" description="Basic and acidic residues" evidence="16">
    <location>
        <begin position="1486"/>
        <end position="1496"/>
    </location>
</feature>
<proteinExistence type="inferred from homology"/>
<accession>A0A8C3EI00</accession>
<feature type="compositionally biased region" description="Basic and acidic residues" evidence="16">
    <location>
        <begin position="1507"/>
        <end position="1520"/>
    </location>
</feature>
<evidence type="ECO:0000256" key="4">
    <source>
        <dbReference type="ARBA" id="ARBA00012513"/>
    </source>
</evidence>
<feature type="region of interest" description="Disordered" evidence="16">
    <location>
        <begin position="1165"/>
        <end position="1758"/>
    </location>
</feature>
<dbReference type="CDD" id="cd05609">
    <property type="entry name" value="STKc_MAST"/>
    <property type="match status" value="1"/>
</dbReference>
<keyword evidence="5" id="KW-0963">Cytoplasm</keyword>
<feature type="compositionally biased region" description="Basic and acidic residues" evidence="16">
    <location>
        <begin position="1578"/>
        <end position="1614"/>
    </location>
</feature>
<dbReference type="Gene3D" id="1.10.510.10">
    <property type="entry name" value="Transferase(Phosphotransferase) domain 1"/>
    <property type="match status" value="1"/>
</dbReference>
<feature type="compositionally biased region" description="Polar residues" evidence="16">
    <location>
        <begin position="1228"/>
        <end position="1248"/>
    </location>
</feature>
<dbReference type="GO" id="GO:0004674">
    <property type="term" value="F:protein serine/threonine kinase activity"/>
    <property type="evidence" value="ECO:0007669"/>
    <property type="project" value="UniProtKB-KW"/>
</dbReference>
<dbReference type="Gene3D" id="2.30.42.10">
    <property type="match status" value="1"/>
</dbReference>
<dbReference type="FunFam" id="1.20.1480.20:FF:000001">
    <property type="entry name" value="microtubule-associated serine/threonine-protein kinase 4 isoform X1"/>
    <property type="match status" value="1"/>
</dbReference>
<organism evidence="17 18">
    <name type="scientific">Corvus moneduloides</name>
    <name type="common">New Caledonian crow</name>
    <dbReference type="NCBI Taxonomy" id="1196302"/>
    <lineage>
        <taxon>Eukaryota</taxon>
        <taxon>Metazoa</taxon>
        <taxon>Chordata</taxon>
        <taxon>Craniata</taxon>
        <taxon>Vertebrata</taxon>
        <taxon>Euteleostomi</taxon>
        <taxon>Archelosauria</taxon>
        <taxon>Archosauria</taxon>
        <taxon>Dinosauria</taxon>
        <taxon>Saurischia</taxon>
        <taxon>Theropoda</taxon>
        <taxon>Coelurosauria</taxon>
        <taxon>Aves</taxon>
        <taxon>Neognathae</taxon>
        <taxon>Neoaves</taxon>
        <taxon>Telluraves</taxon>
        <taxon>Australaves</taxon>
        <taxon>Passeriformes</taxon>
        <taxon>Corvoidea</taxon>
        <taxon>Corvidae</taxon>
        <taxon>Corvus</taxon>
    </lineage>
</organism>
<evidence type="ECO:0000256" key="16">
    <source>
        <dbReference type="SAM" id="MobiDB-lite"/>
    </source>
</evidence>
<dbReference type="FunFam" id="2.30.42.10:FF:000008">
    <property type="entry name" value="microtubule-associated serine/threonine-protein kinase 4 isoform X2"/>
    <property type="match status" value="1"/>
</dbReference>
<feature type="region of interest" description="Disordered" evidence="16">
    <location>
        <begin position="858"/>
        <end position="878"/>
    </location>
</feature>
<evidence type="ECO:0000256" key="1">
    <source>
        <dbReference type="ARBA" id="ARBA00001946"/>
    </source>
</evidence>
<feature type="region of interest" description="Disordered" evidence="16">
    <location>
        <begin position="1824"/>
        <end position="1844"/>
    </location>
</feature>
<keyword evidence="6" id="KW-0723">Serine/threonine-protein kinase</keyword>
<dbReference type="InterPro" id="IPR015022">
    <property type="entry name" value="MAST_pre-PK_dom"/>
</dbReference>
<dbReference type="PROSITE" id="PS51285">
    <property type="entry name" value="AGC_KINASE_CTER"/>
    <property type="match status" value="1"/>
</dbReference>
<evidence type="ECO:0000256" key="14">
    <source>
        <dbReference type="ARBA" id="ARBA00047899"/>
    </source>
</evidence>
<feature type="compositionally biased region" description="Basic and acidic residues" evidence="16">
    <location>
        <begin position="825"/>
        <end position="837"/>
    </location>
</feature>
<reference evidence="17" key="3">
    <citation type="submission" date="2025-09" db="UniProtKB">
        <authorList>
            <consortium name="Ensembl"/>
        </authorList>
    </citation>
    <scope>IDENTIFICATION</scope>
</reference>
<evidence type="ECO:0000256" key="8">
    <source>
        <dbReference type="ARBA" id="ARBA00022679"/>
    </source>
</evidence>
<feature type="compositionally biased region" description="Polar residues" evidence="16">
    <location>
        <begin position="184"/>
        <end position="195"/>
    </location>
</feature>
<comment type="cofactor">
    <cofactor evidence="1">
        <name>Mg(2+)</name>
        <dbReference type="ChEBI" id="CHEBI:18420"/>
    </cofactor>
</comment>
<dbReference type="SUPFAM" id="SSF56112">
    <property type="entry name" value="Protein kinase-like (PK-like)"/>
    <property type="match status" value="1"/>
</dbReference>
<feature type="region of interest" description="Disordered" evidence="16">
    <location>
        <begin position="430"/>
        <end position="458"/>
    </location>
</feature>
<feature type="compositionally biased region" description="Basic and acidic residues" evidence="16">
    <location>
        <begin position="1452"/>
        <end position="1472"/>
    </location>
</feature>
<feature type="compositionally biased region" description="Basic residues" evidence="16">
    <location>
        <begin position="1169"/>
        <end position="1183"/>
    </location>
</feature>
<evidence type="ECO:0000313" key="18">
    <source>
        <dbReference type="Proteomes" id="UP000694553"/>
    </source>
</evidence>
<dbReference type="SUPFAM" id="SSF140482">
    <property type="entry name" value="MAST3 pre-PK domain-like"/>
    <property type="match status" value="1"/>
</dbReference>
<dbReference type="SMART" id="SM00228">
    <property type="entry name" value="PDZ"/>
    <property type="match status" value="1"/>
</dbReference>
<dbReference type="PANTHER" id="PTHR24356">
    <property type="entry name" value="SERINE/THREONINE-PROTEIN KINASE"/>
    <property type="match status" value="1"/>
</dbReference>
<dbReference type="GO" id="GO:0015630">
    <property type="term" value="C:microtubule cytoskeleton"/>
    <property type="evidence" value="ECO:0007669"/>
    <property type="project" value="TreeGrafter"/>
</dbReference>
<keyword evidence="9" id="KW-0479">Metal-binding</keyword>
<feature type="region of interest" description="Disordered" evidence="16">
    <location>
        <begin position="230"/>
        <end position="256"/>
    </location>
</feature>
<gene>
    <name evidence="17" type="primary">MAST2</name>
</gene>
<dbReference type="GO" id="GO:0035556">
    <property type="term" value="P:intracellular signal transduction"/>
    <property type="evidence" value="ECO:0007669"/>
    <property type="project" value="TreeGrafter"/>
</dbReference>
<feature type="compositionally biased region" description="Acidic residues" evidence="16">
    <location>
        <begin position="1473"/>
        <end position="1485"/>
    </location>
</feature>
<feature type="compositionally biased region" description="Polar residues" evidence="16">
    <location>
        <begin position="116"/>
        <end position="129"/>
    </location>
</feature>
<evidence type="ECO:0000256" key="11">
    <source>
        <dbReference type="ARBA" id="ARBA00022777"/>
    </source>
</evidence>
<dbReference type="FunFam" id="1.10.510.10:FF:000012">
    <property type="entry name" value="microtubule-associated serine/threonine-protein kinase 2 isoform X1"/>
    <property type="match status" value="1"/>
</dbReference>
<feature type="compositionally biased region" description="Basic and acidic residues" evidence="16">
    <location>
        <begin position="1529"/>
        <end position="1538"/>
    </location>
</feature>
<keyword evidence="7" id="KW-0597">Phosphoprotein</keyword>
<dbReference type="FunFam" id="3.30.200.20:FF:001045">
    <property type="entry name" value="Microtubule-associated serine/threonine kinase 1a"/>
    <property type="match status" value="1"/>
</dbReference>
<dbReference type="Pfam" id="PF00069">
    <property type="entry name" value="Pkinase"/>
    <property type="match status" value="1"/>
</dbReference>
<feature type="compositionally biased region" description="Low complexity" evidence="16">
    <location>
        <begin position="1682"/>
        <end position="1692"/>
    </location>
</feature>
<dbReference type="GO" id="GO:0005524">
    <property type="term" value="F:ATP binding"/>
    <property type="evidence" value="ECO:0007669"/>
    <property type="project" value="UniProtKB-KW"/>
</dbReference>
<dbReference type="InterPro" id="IPR011009">
    <property type="entry name" value="Kinase-like_dom_sf"/>
</dbReference>
<feature type="compositionally biased region" description="Low complexity" evidence="16">
    <location>
        <begin position="1317"/>
        <end position="1326"/>
    </location>
</feature>
<dbReference type="InterPro" id="IPR037711">
    <property type="entry name" value="MAST"/>
</dbReference>
<evidence type="ECO:0000256" key="9">
    <source>
        <dbReference type="ARBA" id="ARBA00022723"/>
    </source>
</evidence>
<evidence type="ECO:0000256" key="7">
    <source>
        <dbReference type="ARBA" id="ARBA00022553"/>
    </source>
</evidence>
<dbReference type="GO" id="GO:0007010">
    <property type="term" value="P:cytoskeleton organization"/>
    <property type="evidence" value="ECO:0007669"/>
    <property type="project" value="TreeGrafter"/>
</dbReference>
<feature type="compositionally biased region" description="Basic and acidic residues" evidence="16">
    <location>
        <begin position="1652"/>
        <end position="1669"/>
    </location>
</feature>
<evidence type="ECO:0000256" key="13">
    <source>
        <dbReference type="ARBA" id="ARBA00022842"/>
    </source>
</evidence>
<dbReference type="Gene3D" id="3.30.200.20">
    <property type="entry name" value="Phosphorylase Kinase, domain 1"/>
    <property type="match status" value="1"/>
</dbReference>
<feature type="compositionally biased region" description="Polar residues" evidence="16">
    <location>
        <begin position="1705"/>
        <end position="1722"/>
    </location>
</feature>
<dbReference type="GO" id="GO:0032502">
    <property type="term" value="P:developmental process"/>
    <property type="evidence" value="ECO:0007669"/>
    <property type="project" value="UniProtKB-ARBA"/>
</dbReference>
<dbReference type="Pfam" id="PF08926">
    <property type="entry name" value="DUF1908"/>
    <property type="match status" value="1"/>
</dbReference>
<feature type="region of interest" description="Disordered" evidence="16">
    <location>
        <begin position="808"/>
        <end position="837"/>
    </location>
</feature>
<evidence type="ECO:0000256" key="10">
    <source>
        <dbReference type="ARBA" id="ARBA00022741"/>
    </source>
</evidence>
<dbReference type="InterPro" id="IPR000719">
    <property type="entry name" value="Prot_kinase_dom"/>
</dbReference>
<name>A0A8C3EI00_CORMO</name>
<feature type="compositionally biased region" description="Low complexity" evidence="16">
    <location>
        <begin position="1377"/>
        <end position="1386"/>
    </location>
</feature>
<evidence type="ECO:0000313" key="17">
    <source>
        <dbReference type="Ensembl" id="ENSCMUP00000022026.2"/>
    </source>
</evidence>
<feature type="region of interest" description="Disordered" evidence="16">
    <location>
        <begin position="1908"/>
        <end position="1931"/>
    </location>
</feature>
<sequence>MGPEMITESTPLRCRKLSNPDIFSSAGKTKLHRQLSQDDCKLRRGSLASSLSGKQLLPLSNSVHSGVGQTIWQPPGDTSNLVRMRNQSLGQSAPSLTAGLKELSLPRRGSFCRTSNRKSLIVTSSTSPTLPRPHSPLHGHAGSSPLDSPRNFSPNAPAHFSFVPARSHGHRADRTDGRRWSLASLPSSGYGTNTPSSTVSSSCSSQEKLHQLPFQPTADELHFLTKHFSTESITDEEGRHSPALRPRSRSLSPGRSPVSFDSEIIMMNHVYKERFPKATAQMEERLAEFIASNAPENVLQLADGVLSFIHHQVIELARDCLDKSREGLITSRYFYELQENLEKLLQDAHERSESSEVAFVTQLVKKLMIIIARPARLLECLEFDPEEFYHLLEAAEGHAKEGQGIKCDIPRYIISQLGLTRDPLEEMAQLNSYDSPDTPETDDSVESRGASVQSKKTPSEEEFETIKLISNGAYGAVYLVRHKTTRQRFAMKKINKQNLILRNQIQQAFVERDILTFAENPFVVSMFCSFETKRHLCMVMEYVEGGDCATLLKNIGALPVDMARMYFAETVLALEYLHNYGIVHRDLKPDNLLITSMGHIKLTDFGLSKIGLMSLTTNLYEGHIEKDTREFLDKQVCGTPEYIAPEVILRQGYGKPVDWWAMGVILYEFLVGCVPFFGDTPEELFGQVISDEIAWPEGDDALPPDAQDLISKLLRQNPLERMGTGSAFEVKQHRFFKDLDWNGLLRQKAEFIPQLESEDDTSYFDTRSERYQHLDSEEEEDTNDDDHVEIRQFSSCSPRFSKVYSSMERLSIHEERKTPPPTKRSLSEEKDDRLDSLGGLKSRDRSWVIGSPEILRKRLSMSESSHTESDSSPPLTVRRRCSGLLDMPRFAISAEDEGAALKKPQSEGTLLSAMQAREGLPVPIPEQPVEHELQLEGDAGATTPSTAAGSASTLAAGSTADFSDPRARSNSNEGPDFTTPKAISDLAVRRARHRLLSGESGEKRTSRPVNKVIKSASATALSLLIPSDHHTCSPLASPMSPHSLSSNPSSRDSSPSRDFSPAIANLKPPIIIHRAGKKYGFTLRAIRVYMGDSDIYTVHHMVWHVEEGGPANEAGLREGDLITHVNGEPVHGLVHTEVVELILKSGNKVSISTTPFENTSIKVGPARKASYKSKMARRNKKSKTKDGQESKKKSSLLRKITKQASLLHTSRSLSSLNRSLSSGESVPGSPTHNLSPRSPTQSYRSTPESAHSVGGNSSQSSSPSSSVPNSPASSGHIRPSSLHGLAPKLQRQYRSPRRKSAGNIPLSPLAHTPSPTPQSTSPQRSPSPLPGHSVGSSSIIQSFPVKLHSSPPLVRQISRPKSAEPPRSPLLKRVQSAEKLAASLSSSEKKLGSSRKHSLDISHSEFKKEMLQRDPSLQSLQESANETTGGKLGLAEKGMLQKPGSRKLGAIRQDRVERRESLQKQEAIREVDSSEDETDDGSEDSQDGRRLDKPRGSGDQGSDSFNEDSKFSSKLESKDSIEDDAFLPEDPKGTEDVQKGNTQQAKPVSEPLQISVHPSLPELPSRTSPEKLANSEKPFLKSETTAKEHKLPENKTFECFGPKERSSEAIKDLGRTPGTQKPVDRTEHMQCPSIKLLELEEGDSSGASCGKFDLKEPVLTESSQKKQDSKPLLALSSWCTATTSTPVVVSPPDRSEKGHKETPQPVEQHSSSFLSPGSASETSQRSPSPEKQQPSSSQAEGALTSSKTSPAGPVPSPLLLPGAIECALSVSQLVPLAQSVLGPLKLSMSGSGEVEKRKDLGAFCKEDRDLKQKRQEIPQVGECQEKAKLSSTDGLTARSGSCAESLHPEKPWEAACPVGAKKEAMCPVVVKKEAPFCSAKASEALAGSCKITPSKELSHALGQAALRASPLPDGSTRPCKEGTLAQAKSKEVGNQLKIQDFPLSHDDAVKKT</sequence>
<dbReference type="SUPFAM" id="SSF50156">
    <property type="entry name" value="PDZ domain-like"/>
    <property type="match status" value="1"/>
</dbReference>
<feature type="compositionally biased region" description="Basic and acidic residues" evidence="16">
    <location>
        <begin position="1387"/>
        <end position="1412"/>
    </location>
</feature>
<evidence type="ECO:0000256" key="5">
    <source>
        <dbReference type="ARBA" id="ARBA00022490"/>
    </source>
</evidence>
<comment type="catalytic activity">
    <reaction evidence="14">
        <text>L-threonyl-[protein] + ATP = O-phospho-L-threonyl-[protein] + ADP + H(+)</text>
        <dbReference type="Rhea" id="RHEA:46608"/>
        <dbReference type="Rhea" id="RHEA-COMP:11060"/>
        <dbReference type="Rhea" id="RHEA-COMP:11605"/>
        <dbReference type="ChEBI" id="CHEBI:15378"/>
        <dbReference type="ChEBI" id="CHEBI:30013"/>
        <dbReference type="ChEBI" id="CHEBI:30616"/>
        <dbReference type="ChEBI" id="CHEBI:61977"/>
        <dbReference type="ChEBI" id="CHEBI:456216"/>
        <dbReference type="EC" id="2.7.11.1"/>
    </reaction>
</comment>
<dbReference type="Gene3D" id="1.20.1480.20">
    <property type="entry name" value="MAST3 pre-PK domain-like"/>
    <property type="match status" value="1"/>
</dbReference>
<feature type="region of interest" description="Disordered" evidence="16">
    <location>
        <begin position="116"/>
        <end position="202"/>
    </location>
</feature>
<protein>
    <recommendedName>
        <fullName evidence="4">non-specific serine/threonine protein kinase</fullName>
        <ecNumber evidence="4">2.7.11.1</ecNumber>
    </recommendedName>
</protein>
<feature type="compositionally biased region" description="Basic and acidic residues" evidence="16">
    <location>
        <begin position="1693"/>
        <end position="1702"/>
    </location>
</feature>
<feature type="compositionally biased region" description="Low complexity" evidence="16">
    <location>
        <begin position="1205"/>
        <end position="1222"/>
    </location>
</feature>
<comment type="catalytic activity">
    <reaction evidence="15">
        <text>L-seryl-[protein] + ATP = O-phospho-L-seryl-[protein] + ADP + H(+)</text>
        <dbReference type="Rhea" id="RHEA:17989"/>
        <dbReference type="Rhea" id="RHEA-COMP:9863"/>
        <dbReference type="Rhea" id="RHEA-COMP:11604"/>
        <dbReference type="ChEBI" id="CHEBI:15378"/>
        <dbReference type="ChEBI" id="CHEBI:29999"/>
        <dbReference type="ChEBI" id="CHEBI:30616"/>
        <dbReference type="ChEBI" id="CHEBI:83421"/>
        <dbReference type="ChEBI" id="CHEBI:456216"/>
        <dbReference type="EC" id="2.7.11.1"/>
    </reaction>
</comment>
<feature type="compositionally biased region" description="Low complexity" evidence="16">
    <location>
        <begin position="939"/>
        <end position="960"/>
    </location>
</feature>
<dbReference type="SMART" id="SM00220">
    <property type="entry name" value="S_TKc"/>
    <property type="match status" value="1"/>
</dbReference>
<reference evidence="17" key="2">
    <citation type="submission" date="2025-08" db="UniProtKB">
        <authorList>
            <consortium name="Ensembl"/>
        </authorList>
    </citation>
    <scope>IDENTIFICATION</scope>
</reference>
<comment type="similarity">
    <text evidence="3">Belongs to the protein kinase superfamily. AGC Ser/Thr protein kinase family.</text>
</comment>
<evidence type="ECO:0000256" key="6">
    <source>
        <dbReference type="ARBA" id="ARBA00022527"/>
    </source>
</evidence>
<dbReference type="InterPro" id="IPR023142">
    <property type="entry name" value="MAST_pre-PK_dom_sf"/>
</dbReference>
<feature type="compositionally biased region" description="Acidic residues" evidence="16">
    <location>
        <begin position="776"/>
        <end position="787"/>
    </location>
</feature>
<dbReference type="InterPro" id="IPR008271">
    <property type="entry name" value="Ser/Thr_kinase_AS"/>
</dbReference>
<keyword evidence="18" id="KW-1185">Reference proteome</keyword>
<accession>A0A8U7N8D9</accession>
<dbReference type="Proteomes" id="UP000694553">
    <property type="component" value="Unassembled WGS sequence"/>
</dbReference>
<dbReference type="PANTHER" id="PTHR24356:SF136">
    <property type="entry name" value="MICROTUBULE-ASSOCIATED SERINE_THREONINE-PROTEIN KINASE 2"/>
    <property type="match status" value="1"/>
</dbReference>
<evidence type="ECO:0000256" key="2">
    <source>
        <dbReference type="ARBA" id="ARBA00004496"/>
    </source>
</evidence>
<feature type="region of interest" description="Disordered" evidence="16">
    <location>
        <begin position="939"/>
        <end position="985"/>
    </location>
</feature>
<dbReference type="InterPro" id="IPR036034">
    <property type="entry name" value="PDZ_sf"/>
</dbReference>
<reference evidence="18" key="1">
    <citation type="submission" date="2019-10" db="EMBL/GenBank/DDBJ databases">
        <title>Corvus moneduloides (New Caledonian crow) genome, bCorMon1, primary haplotype.</title>
        <authorList>
            <person name="Rutz C."/>
            <person name="Fungtammasan C."/>
            <person name="Mountcastle J."/>
            <person name="Formenti G."/>
            <person name="Chow W."/>
            <person name="Howe K."/>
            <person name="Steele M.P."/>
            <person name="Fernandes J."/>
            <person name="Gilbert M.T.P."/>
            <person name="Fedrigo O."/>
            <person name="Jarvis E.D."/>
            <person name="Gemmell N."/>
        </authorList>
    </citation>
    <scope>NUCLEOTIDE SEQUENCE [LARGE SCALE GENOMIC DNA]</scope>
</reference>
<dbReference type="EC" id="2.7.11.1" evidence="4"/>
<keyword evidence="13" id="KW-0460">Magnesium</keyword>
<dbReference type="InterPro" id="IPR041489">
    <property type="entry name" value="PDZ_6"/>
</dbReference>
<evidence type="ECO:0000256" key="12">
    <source>
        <dbReference type="ARBA" id="ARBA00022840"/>
    </source>
</evidence>
<feature type="region of interest" description="Disordered" evidence="16">
    <location>
        <begin position="772"/>
        <end position="791"/>
    </location>
</feature>
<feature type="compositionally biased region" description="Low complexity" evidence="16">
    <location>
        <begin position="1033"/>
        <end position="1061"/>
    </location>
</feature>
<dbReference type="Pfam" id="PF17820">
    <property type="entry name" value="PDZ_6"/>
    <property type="match status" value="1"/>
</dbReference>
<dbReference type="CDD" id="cd23074">
    <property type="entry name" value="PDZ_MAST2"/>
    <property type="match status" value="1"/>
</dbReference>
<feature type="compositionally biased region" description="Basic and acidic residues" evidence="16">
    <location>
        <begin position="170"/>
        <end position="179"/>
    </location>
</feature>
<keyword evidence="8" id="KW-0808">Transferase</keyword>
<feature type="compositionally biased region" description="Low complexity" evidence="16">
    <location>
        <begin position="241"/>
        <end position="256"/>
    </location>
</feature>
<dbReference type="GO" id="GO:0008017">
    <property type="term" value="F:microtubule binding"/>
    <property type="evidence" value="ECO:0007669"/>
    <property type="project" value="TreeGrafter"/>
</dbReference>
<feature type="compositionally biased region" description="Low complexity" evidence="16">
    <location>
        <begin position="1249"/>
        <end position="1276"/>
    </location>
</feature>
<feature type="compositionally biased region" description="Low complexity" evidence="16">
    <location>
        <begin position="1723"/>
        <end position="1738"/>
    </location>
</feature>
<dbReference type="InterPro" id="IPR000961">
    <property type="entry name" value="AGC-kinase_C"/>
</dbReference>
<keyword evidence="12" id="KW-0067">ATP-binding</keyword>
<dbReference type="PROSITE" id="PS00108">
    <property type="entry name" value="PROTEIN_KINASE_ST"/>
    <property type="match status" value="1"/>
</dbReference>
<dbReference type="PROSITE" id="PS50106">
    <property type="entry name" value="PDZ"/>
    <property type="match status" value="1"/>
</dbReference>
<keyword evidence="11" id="KW-0418">Kinase</keyword>